<dbReference type="EMBL" id="CAEZWH010000010">
    <property type="protein sequence ID" value="CAB4644380.1"/>
    <property type="molecule type" value="Genomic_DNA"/>
</dbReference>
<proteinExistence type="predicted"/>
<organism evidence="1">
    <name type="scientific">freshwater metagenome</name>
    <dbReference type="NCBI Taxonomy" id="449393"/>
    <lineage>
        <taxon>unclassified sequences</taxon>
        <taxon>metagenomes</taxon>
        <taxon>ecological metagenomes</taxon>
    </lineage>
</organism>
<evidence type="ECO:0000313" key="1">
    <source>
        <dbReference type="EMBL" id="CAB4644380.1"/>
    </source>
</evidence>
<sequence>MNELRKNIGAVIVGAEEVALGEHANARGVVVVGVPFGQRQQAAKYGNEQAQIQPTRGELEAQRLLATRHDGSLRAGRSCRRAHRR</sequence>
<protein>
    <submittedName>
        <fullName evidence="1">Unannotated protein</fullName>
    </submittedName>
</protein>
<name>A0A6J6K3S7_9ZZZZ</name>
<gene>
    <name evidence="1" type="ORF">UFOPK2195_00120</name>
</gene>
<reference evidence="1" key="1">
    <citation type="submission" date="2020-05" db="EMBL/GenBank/DDBJ databases">
        <authorList>
            <person name="Chiriac C."/>
            <person name="Salcher M."/>
            <person name="Ghai R."/>
            <person name="Kavagutti S V."/>
        </authorList>
    </citation>
    <scope>NUCLEOTIDE SEQUENCE</scope>
</reference>
<dbReference type="AlphaFoldDB" id="A0A6J6K3S7"/>
<accession>A0A6J6K3S7</accession>